<keyword evidence="2 6" id="KW-0479">Metal-binding</keyword>
<evidence type="ECO:0000256" key="2">
    <source>
        <dbReference type="ARBA" id="ARBA00022723"/>
    </source>
</evidence>
<dbReference type="GO" id="GO:0009228">
    <property type="term" value="P:thiamine biosynthetic process"/>
    <property type="evidence" value="ECO:0007669"/>
    <property type="project" value="UniProtKB-KW"/>
</dbReference>
<dbReference type="UniPathway" id="UPA00060"/>
<dbReference type="GO" id="GO:0016763">
    <property type="term" value="F:pentosyltransferase activity"/>
    <property type="evidence" value="ECO:0007669"/>
    <property type="project" value="UniProtKB-UniRule"/>
</dbReference>
<protein>
    <recommendedName>
        <fullName evidence="6">Thiamine thiazole synthase</fullName>
        <ecNumber evidence="6">2.4.2.59</ecNumber>
    </recommendedName>
</protein>
<dbReference type="Pfam" id="PF01946">
    <property type="entry name" value="Thi4"/>
    <property type="match status" value="1"/>
</dbReference>
<dbReference type="SUPFAM" id="SSF51905">
    <property type="entry name" value="FAD/NAD(P)-binding domain"/>
    <property type="match status" value="1"/>
</dbReference>
<feature type="binding site" description="in other chain" evidence="6">
    <location>
        <position position="230"/>
    </location>
    <ligand>
        <name>NAD(+)</name>
        <dbReference type="ChEBI" id="CHEBI:57540"/>
        <note>ligand shared between two adjacent protomers</note>
    </ligand>
</feature>
<dbReference type="GO" id="GO:0052837">
    <property type="term" value="P:thiazole biosynthetic process"/>
    <property type="evidence" value="ECO:0007669"/>
    <property type="project" value="UniProtKB-UniRule"/>
</dbReference>
<comment type="cofactor">
    <cofactor evidence="6">
        <name>Fe(2+)</name>
        <dbReference type="ChEBI" id="CHEBI:29033"/>
    </cofactor>
</comment>
<gene>
    <name evidence="6" type="primary">thi4</name>
    <name evidence="7" type="ORF">NITMOv2_0947</name>
</gene>
<feature type="binding site" description="in other chain" evidence="6">
    <location>
        <position position="182"/>
    </location>
    <ligand>
        <name>Fe cation</name>
        <dbReference type="ChEBI" id="CHEBI:24875"/>
        <note>ligand shared between two adjacent protomers</note>
    </ligand>
</feature>
<keyword evidence="1 6" id="KW-0808">Transferase</keyword>
<dbReference type="AlphaFoldDB" id="A0A0K2G8T3"/>
<organism evidence="7 8">
    <name type="scientific">Nitrospira moscoviensis</name>
    <dbReference type="NCBI Taxonomy" id="42253"/>
    <lineage>
        <taxon>Bacteria</taxon>
        <taxon>Pseudomonadati</taxon>
        <taxon>Nitrospirota</taxon>
        <taxon>Nitrospiria</taxon>
        <taxon>Nitrospirales</taxon>
        <taxon>Nitrospiraceae</taxon>
        <taxon>Nitrospira</taxon>
    </lineage>
</organism>
<keyword evidence="8" id="KW-1185">Reference proteome</keyword>
<keyword evidence="4 6" id="KW-0408">Iron</keyword>
<dbReference type="HAMAP" id="MF_00304">
    <property type="entry name" value="Thi4"/>
    <property type="match status" value="1"/>
</dbReference>
<comment type="similarity">
    <text evidence="6">Belongs to the THI4 family.</text>
</comment>
<dbReference type="InterPro" id="IPR036188">
    <property type="entry name" value="FAD/NAD-bd_sf"/>
</dbReference>
<dbReference type="PRINTS" id="PR00411">
    <property type="entry name" value="PNDRDTASEI"/>
</dbReference>
<dbReference type="GO" id="GO:0005506">
    <property type="term" value="F:iron ion binding"/>
    <property type="evidence" value="ECO:0007669"/>
    <property type="project" value="UniProtKB-UniRule"/>
</dbReference>
<feature type="binding site" evidence="6">
    <location>
        <position position="167"/>
    </location>
    <ligand>
        <name>NAD(+)</name>
        <dbReference type="ChEBI" id="CHEBI:57540"/>
        <note>ligand shared between two adjacent protomers</note>
    </ligand>
</feature>
<dbReference type="PATRIC" id="fig|42253.5.peg.929"/>
<feature type="binding site" description="in other chain" evidence="6">
    <location>
        <position position="69"/>
    </location>
    <ligand>
        <name>NAD(+)</name>
        <dbReference type="ChEBI" id="CHEBI:57540"/>
        <note>ligand shared between two adjacent protomers</note>
    </ligand>
</feature>
<accession>A0A0K2G8T3</accession>
<proteinExistence type="inferred from homology"/>
<dbReference type="EMBL" id="CP011801">
    <property type="protein sequence ID" value="ALA57381.1"/>
    <property type="molecule type" value="Genomic_DNA"/>
</dbReference>
<dbReference type="EC" id="2.4.2.59" evidence="6"/>
<dbReference type="PANTHER" id="PTHR43422:SF3">
    <property type="entry name" value="THIAMINE THIAZOLE SYNTHASE"/>
    <property type="match status" value="1"/>
</dbReference>
<feature type="binding site" evidence="6">
    <location>
        <position position="240"/>
    </location>
    <ligand>
        <name>glycine</name>
        <dbReference type="ChEBI" id="CHEBI:57305"/>
    </ligand>
</feature>
<evidence type="ECO:0000313" key="8">
    <source>
        <dbReference type="Proteomes" id="UP000069205"/>
    </source>
</evidence>
<keyword evidence="3 6" id="KW-0784">Thiamine biosynthesis</keyword>
<dbReference type="Gene3D" id="3.50.50.60">
    <property type="entry name" value="FAD/NAD(P)-binding domain"/>
    <property type="match status" value="1"/>
</dbReference>
<comment type="function">
    <text evidence="6">Involved in the biosynthesis of the thiazole moiety of thiamine. Catalyzes the conversion of NAD and glycine to adenosine diphosphate 5-(2-hydroxyethyl)-4-methylthiazole-2-carboxylate (ADT), an adenylated thiazole intermediate, using free sulfide as a source of sulfur.</text>
</comment>
<evidence type="ECO:0000313" key="7">
    <source>
        <dbReference type="EMBL" id="ALA57381.1"/>
    </source>
</evidence>
<evidence type="ECO:0000256" key="3">
    <source>
        <dbReference type="ARBA" id="ARBA00022977"/>
    </source>
</evidence>
<evidence type="ECO:0000256" key="6">
    <source>
        <dbReference type="HAMAP-Rule" id="MF_00304"/>
    </source>
</evidence>
<feature type="binding site" description="in other chain" evidence="6">
    <location>
        <position position="135"/>
    </location>
    <ligand>
        <name>NAD(+)</name>
        <dbReference type="ChEBI" id="CHEBI:57540"/>
        <note>ligand shared between two adjacent protomers</note>
    </ligand>
</feature>
<feature type="binding site" evidence="6">
    <location>
        <position position="167"/>
    </location>
    <ligand>
        <name>Fe cation</name>
        <dbReference type="ChEBI" id="CHEBI:24875"/>
        <note>ligand shared between two adjacent protomers</note>
    </ligand>
</feature>
<feature type="binding site" description="in other chain" evidence="6">
    <location>
        <position position="42"/>
    </location>
    <ligand>
        <name>NAD(+)</name>
        <dbReference type="ChEBI" id="CHEBI:57540"/>
        <note>ligand shared between two adjacent protomers</note>
    </ligand>
</feature>
<dbReference type="GO" id="GO:0016853">
    <property type="term" value="F:isomerase activity"/>
    <property type="evidence" value="ECO:0007669"/>
    <property type="project" value="UniProtKB-KW"/>
</dbReference>
<keyword evidence="7" id="KW-0413">Isomerase</keyword>
<dbReference type="STRING" id="42253.NITMOv2_0947"/>
<sequence>MAKPKPAPLRERDITRQIAREYYKEFDQLIESDVIIVGAGPSGLICAHDLAKMGFRTLIVEQSLALGGGFWHGGYLMNKATICEPANEILEEIGVPCKKIKDCDGMYMVDPPHATGALVAAAYRGGAKVLNLTRVVDLILRRDGVLEGVVVNNTTAEMAGHDIIHVDPIALESKIVVDATGHDAVVVELLHKRNLYKPVPGNGAMWVSRSEEEVMDRTGEVYPNCFVIGLAVAAVHGTPRMGPAFGSMLLSGRYGAELIKKKLKNE</sequence>
<evidence type="ECO:0000256" key="5">
    <source>
        <dbReference type="ARBA" id="ARBA00023027"/>
    </source>
</evidence>
<reference evidence="7 8" key="1">
    <citation type="journal article" date="2015" name="Proc. Natl. Acad. Sci. U.S.A.">
        <title>Expanded metabolic versatility of ubiquitous nitrite-oxidizing bacteria from the genus Nitrospira.</title>
        <authorList>
            <person name="Koch H."/>
            <person name="Lucker S."/>
            <person name="Albertsen M."/>
            <person name="Kitzinger K."/>
            <person name="Herbold C."/>
            <person name="Spieck E."/>
            <person name="Nielsen P.H."/>
            <person name="Wagner M."/>
            <person name="Daims H."/>
        </authorList>
    </citation>
    <scope>NUCLEOTIDE SEQUENCE [LARGE SCALE GENOMIC DNA]</scope>
    <source>
        <strain evidence="7 8">NSP M-1</strain>
    </source>
</reference>
<dbReference type="NCBIfam" id="TIGR00292">
    <property type="entry name" value="sulfide-dependent adenosine diphosphate thiazole synthase"/>
    <property type="match status" value="1"/>
</dbReference>
<dbReference type="PANTHER" id="PTHR43422">
    <property type="entry name" value="THIAMINE THIAZOLE SYNTHASE"/>
    <property type="match status" value="1"/>
</dbReference>
<dbReference type="Proteomes" id="UP000069205">
    <property type="component" value="Chromosome"/>
</dbReference>
<evidence type="ECO:0000256" key="4">
    <source>
        <dbReference type="ARBA" id="ARBA00023004"/>
    </source>
</evidence>
<dbReference type="KEGG" id="nmv:NITMOv2_0947"/>
<dbReference type="InterPro" id="IPR022828">
    <property type="entry name" value="Thi4_prok"/>
</dbReference>
<comment type="caution">
    <text evidence="6">Lacks conserved residue(s) required for the propagation of feature annotation.</text>
</comment>
<dbReference type="OrthoDB" id="9777740at2"/>
<feature type="binding site" description="in other chain" evidence="6">
    <location>
        <begin position="61"/>
        <end position="62"/>
    </location>
    <ligand>
        <name>NAD(+)</name>
        <dbReference type="ChEBI" id="CHEBI:57540"/>
        <note>ligand shared between two adjacent protomers</note>
    </ligand>
</feature>
<dbReference type="RefSeq" id="WP_053378725.1">
    <property type="nucleotide sequence ID" value="NZ_CP011801.1"/>
</dbReference>
<comment type="catalytic activity">
    <reaction evidence="6">
        <text>hydrogen sulfide + glycine + NAD(+) = ADP-5-ethyl-4-methylthiazole-2-carboxylate + nicotinamide + 3 H2O + H(+)</text>
        <dbReference type="Rhea" id="RHEA:55704"/>
        <dbReference type="ChEBI" id="CHEBI:15377"/>
        <dbReference type="ChEBI" id="CHEBI:15378"/>
        <dbReference type="ChEBI" id="CHEBI:17154"/>
        <dbReference type="ChEBI" id="CHEBI:29919"/>
        <dbReference type="ChEBI" id="CHEBI:57305"/>
        <dbReference type="ChEBI" id="CHEBI:57540"/>
        <dbReference type="ChEBI" id="CHEBI:139151"/>
        <dbReference type="EC" id="2.4.2.59"/>
    </reaction>
</comment>
<evidence type="ECO:0000256" key="1">
    <source>
        <dbReference type="ARBA" id="ARBA00022679"/>
    </source>
</evidence>
<comment type="pathway">
    <text evidence="6">Cofactor biosynthesis; thiamine diphosphate biosynthesis.</text>
</comment>
<keyword evidence="5 6" id="KW-0520">NAD</keyword>
<comment type="subunit">
    <text evidence="6">Homooctamer; tetramer of dimers.</text>
</comment>
<name>A0A0K2G8T3_NITMO</name>
<dbReference type="GO" id="GO:0009229">
    <property type="term" value="P:thiamine diphosphate biosynthetic process"/>
    <property type="evidence" value="ECO:0007669"/>
    <property type="project" value="UniProtKB-UniRule"/>
</dbReference>
<dbReference type="InterPro" id="IPR002922">
    <property type="entry name" value="Thi4_fam"/>
</dbReference>